<evidence type="ECO:0000313" key="3">
    <source>
        <dbReference type="Proteomes" id="UP000824074"/>
    </source>
</evidence>
<feature type="transmembrane region" description="Helical" evidence="1">
    <location>
        <begin position="321"/>
        <end position="342"/>
    </location>
</feature>
<sequence length="348" mass="37418">MKKLKLLAFAFIAFLFAGFIRVNAIHIDELIPYPESNIEVEEQDDGSYLLTLTDDATLDIIIQNGEVATLDLNGHKLVNFTPACEAIKVEKGGTLTITDSSNGNGVVTQRDDSTYSVITNLGTLNIKAGTFKTDSDLYVIRNEANMTISGGNFVSTSNKTSLVGNIQYVDKNVTPRLTVSGGNFEANQDALKNYENSIVNITGGEFTSKDAFALDNSGYASVTGGELTSVNNAAVRFQIDSTKENESSLKINGATLNSKEGVSDLTIYDKALSKNVTDDYNTTIDENGNVILKEKKEDVTTTTVATTTQKAEENPKTSDNVLTFLILGIASLIGVCGSSIIIKKKMNA</sequence>
<reference evidence="2" key="1">
    <citation type="submission" date="2020-10" db="EMBL/GenBank/DDBJ databases">
        <authorList>
            <person name="Gilroy R."/>
        </authorList>
    </citation>
    <scope>NUCLEOTIDE SEQUENCE</scope>
    <source>
        <strain evidence="2">CHK193-30670</strain>
    </source>
</reference>
<reference evidence="2" key="2">
    <citation type="journal article" date="2021" name="PeerJ">
        <title>Extensive microbial diversity within the chicken gut microbiome revealed by metagenomics and culture.</title>
        <authorList>
            <person name="Gilroy R."/>
            <person name="Ravi A."/>
            <person name="Getino M."/>
            <person name="Pursley I."/>
            <person name="Horton D.L."/>
            <person name="Alikhan N.F."/>
            <person name="Baker D."/>
            <person name="Gharbi K."/>
            <person name="Hall N."/>
            <person name="Watson M."/>
            <person name="Adriaenssens E.M."/>
            <person name="Foster-Nyarko E."/>
            <person name="Jarju S."/>
            <person name="Secka A."/>
            <person name="Antonio M."/>
            <person name="Oren A."/>
            <person name="Chaudhuri R.R."/>
            <person name="La Ragione R."/>
            <person name="Hildebrand F."/>
            <person name="Pallen M.J."/>
        </authorList>
    </citation>
    <scope>NUCLEOTIDE SEQUENCE</scope>
    <source>
        <strain evidence="2">CHK193-30670</strain>
    </source>
</reference>
<organism evidence="2 3">
    <name type="scientific">Candidatus Aphodocola excrementigallinarum</name>
    <dbReference type="NCBI Taxonomy" id="2840670"/>
    <lineage>
        <taxon>Bacteria</taxon>
        <taxon>Bacillati</taxon>
        <taxon>Bacillota</taxon>
        <taxon>Bacilli</taxon>
        <taxon>Candidatus Aphodocola</taxon>
    </lineage>
</organism>
<dbReference type="AlphaFoldDB" id="A0A9D1LGZ1"/>
<gene>
    <name evidence="2" type="ORF">IAB68_03220</name>
</gene>
<accession>A0A9D1LGZ1</accession>
<comment type="caution">
    <text evidence="2">The sequence shown here is derived from an EMBL/GenBank/DDBJ whole genome shotgun (WGS) entry which is preliminary data.</text>
</comment>
<dbReference type="Proteomes" id="UP000824074">
    <property type="component" value="Unassembled WGS sequence"/>
</dbReference>
<evidence type="ECO:0000256" key="1">
    <source>
        <dbReference type="SAM" id="Phobius"/>
    </source>
</evidence>
<keyword evidence="1" id="KW-0472">Membrane</keyword>
<keyword evidence="1" id="KW-0812">Transmembrane</keyword>
<protein>
    <submittedName>
        <fullName evidence="2">Uncharacterized protein</fullName>
    </submittedName>
</protein>
<keyword evidence="1" id="KW-1133">Transmembrane helix</keyword>
<evidence type="ECO:0000313" key="2">
    <source>
        <dbReference type="EMBL" id="HIU40288.1"/>
    </source>
</evidence>
<name>A0A9D1LGZ1_9FIRM</name>
<proteinExistence type="predicted"/>
<dbReference type="EMBL" id="DVMT01000032">
    <property type="protein sequence ID" value="HIU40288.1"/>
    <property type="molecule type" value="Genomic_DNA"/>
</dbReference>